<dbReference type="RefSeq" id="WP_182574604.1">
    <property type="nucleotide sequence ID" value="NZ_JACJHY010000015.1"/>
</dbReference>
<name>A0ABR6C8K1_9HYPH</name>
<dbReference type="EMBL" id="JACJHZ010000015">
    <property type="protein sequence ID" value="MBA9021338.1"/>
    <property type="molecule type" value="Genomic_DNA"/>
</dbReference>
<accession>A0ABR6C8K1</accession>
<comment type="caution">
    <text evidence="1">The sequence shown here is derived from an EMBL/GenBank/DDBJ whole genome shotgun (WGS) entry which is preliminary data.</text>
</comment>
<evidence type="ECO:0000313" key="2">
    <source>
        <dbReference type="Proteomes" id="UP000587524"/>
    </source>
</evidence>
<sequence length="59" mass="6918">MLEISEGNMRVVLQKCPLAFWPALDWLLARDAVFLNRAVTRARLRSPVFVKQTKQEYLK</sequence>
<gene>
    <name evidence="1" type="ORF">HNQ97_003344</name>
</gene>
<protein>
    <submittedName>
        <fullName evidence="1">Uncharacterized protein</fullName>
    </submittedName>
</protein>
<reference evidence="1 2" key="1">
    <citation type="submission" date="2020-08" db="EMBL/GenBank/DDBJ databases">
        <title>Genomic Encyclopedia of Type Strains, Phase IV (KMG-IV): sequencing the most valuable type-strain genomes for metagenomic binning, comparative biology and taxonomic classification.</title>
        <authorList>
            <person name="Goeker M."/>
        </authorList>
    </citation>
    <scope>NUCLEOTIDE SEQUENCE [LARGE SCALE GENOMIC DNA]</scope>
    <source>
        <strain evidence="1 2">DSM 17455</strain>
    </source>
</reference>
<evidence type="ECO:0000313" key="1">
    <source>
        <dbReference type="EMBL" id="MBA9021338.1"/>
    </source>
</evidence>
<organism evidence="1 2">
    <name type="scientific">Aminobacter ciceronei</name>
    <dbReference type="NCBI Taxonomy" id="150723"/>
    <lineage>
        <taxon>Bacteria</taxon>
        <taxon>Pseudomonadati</taxon>
        <taxon>Pseudomonadota</taxon>
        <taxon>Alphaproteobacteria</taxon>
        <taxon>Hyphomicrobiales</taxon>
        <taxon>Phyllobacteriaceae</taxon>
        <taxon>Aminobacter</taxon>
    </lineage>
</organism>
<keyword evidence="2" id="KW-1185">Reference proteome</keyword>
<proteinExistence type="predicted"/>
<dbReference type="Proteomes" id="UP000587524">
    <property type="component" value="Unassembled WGS sequence"/>
</dbReference>